<protein>
    <submittedName>
        <fullName evidence="1">Uncharacterized protein</fullName>
    </submittedName>
</protein>
<proteinExistence type="predicted"/>
<organism evidence="1">
    <name type="scientific">marine sediment metagenome</name>
    <dbReference type="NCBI Taxonomy" id="412755"/>
    <lineage>
        <taxon>unclassified sequences</taxon>
        <taxon>metagenomes</taxon>
        <taxon>ecological metagenomes</taxon>
    </lineage>
</organism>
<name>A0A0F9LQM2_9ZZZZ</name>
<dbReference type="EMBL" id="LAZR01010474">
    <property type="protein sequence ID" value="KKM66725.1"/>
    <property type="molecule type" value="Genomic_DNA"/>
</dbReference>
<comment type="caution">
    <text evidence="1">The sequence shown here is derived from an EMBL/GenBank/DDBJ whole genome shotgun (WGS) entry which is preliminary data.</text>
</comment>
<reference evidence="1" key="1">
    <citation type="journal article" date="2015" name="Nature">
        <title>Complex archaea that bridge the gap between prokaryotes and eukaryotes.</title>
        <authorList>
            <person name="Spang A."/>
            <person name="Saw J.H."/>
            <person name="Jorgensen S.L."/>
            <person name="Zaremba-Niedzwiedzka K."/>
            <person name="Martijn J."/>
            <person name="Lind A.E."/>
            <person name="van Eijk R."/>
            <person name="Schleper C."/>
            <person name="Guy L."/>
            <person name="Ettema T.J."/>
        </authorList>
    </citation>
    <scope>NUCLEOTIDE SEQUENCE</scope>
</reference>
<dbReference type="AlphaFoldDB" id="A0A0F9LQM2"/>
<gene>
    <name evidence="1" type="ORF">LCGC14_1478330</name>
</gene>
<sequence>MQRTHPLSKEEGWRASRRRWRDEARAILRHFPKVKENKIIYDYGLARIVRAEHKAGKSETSVLWYEIRKWLTGRGYDLIEGGACECRSFRVEIWLTQTRLVLKIICRRTDEVCNVPIHYKITQANYVENCIDNLKGRVYRDSMGREEQWTGADHERRVLRDYHRGVVKRALRAGLKVTKKVLKDYPGLEERCR</sequence>
<accession>A0A0F9LQM2</accession>
<evidence type="ECO:0000313" key="1">
    <source>
        <dbReference type="EMBL" id="KKM66725.1"/>
    </source>
</evidence>